<geneLocation type="plasmid" evidence="3">
    <name>prccge525c</name>
</geneLocation>
<dbReference type="PANTHER" id="PTHR33164">
    <property type="entry name" value="TRANSCRIPTIONAL REGULATOR, MARR FAMILY"/>
    <property type="match status" value="1"/>
</dbReference>
<organism evidence="2 3">
    <name type="scientific">Rhizobium jaguaris</name>
    <dbReference type="NCBI Taxonomy" id="1312183"/>
    <lineage>
        <taxon>Bacteria</taxon>
        <taxon>Pseudomonadati</taxon>
        <taxon>Pseudomonadota</taxon>
        <taxon>Alphaproteobacteria</taxon>
        <taxon>Hyphomicrobiales</taxon>
        <taxon>Rhizobiaceae</taxon>
        <taxon>Rhizobium/Agrobacterium group</taxon>
        <taxon>Rhizobium</taxon>
    </lineage>
</organism>
<name>A0A387FX49_9HYPH</name>
<evidence type="ECO:0000313" key="3">
    <source>
        <dbReference type="Proteomes" id="UP000282195"/>
    </source>
</evidence>
<dbReference type="KEGG" id="rjg:CCGE525_23300"/>
<proteinExistence type="predicted"/>
<dbReference type="InterPro" id="IPR036390">
    <property type="entry name" value="WH_DNA-bd_sf"/>
</dbReference>
<dbReference type="InterPro" id="IPR000835">
    <property type="entry name" value="HTH_MarR-typ"/>
</dbReference>
<dbReference type="SMART" id="SM00347">
    <property type="entry name" value="HTH_MARR"/>
    <property type="match status" value="1"/>
</dbReference>
<protein>
    <submittedName>
        <fullName evidence="2">MarR family transcriptional regulator</fullName>
    </submittedName>
</protein>
<keyword evidence="3" id="KW-1185">Reference proteome</keyword>
<dbReference type="PANTHER" id="PTHR33164:SF43">
    <property type="entry name" value="HTH-TYPE TRANSCRIPTIONAL REPRESSOR YETL"/>
    <property type="match status" value="1"/>
</dbReference>
<feature type="domain" description="HTH marR-type" evidence="1">
    <location>
        <begin position="22"/>
        <end position="156"/>
    </location>
</feature>
<dbReference type="AlphaFoldDB" id="A0A387FX49"/>
<evidence type="ECO:0000259" key="1">
    <source>
        <dbReference type="PROSITE" id="PS50995"/>
    </source>
</evidence>
<dbReference type="InterPro" id="IPR036388">
    <property type="entry name" value="WH-like_DNA-bd_sf"/>
</dbReference>
<dbReference type="InterPro" id="IPR039422">
    <property type="entry name" value="MarR/SlyA-like"/>
</dbReference>
<keyword evidence="2" id="KW-0614">Plasmid</keyword>
<reference evidence="2 3" key="1">
    <citation type="submission" date="2018-10" db="EMBL/GenBank/DDBJ databases">
        <title>Rhizobium etli, R. leguminosarum and a new Rhizobium genospecies from Phaseolus dumosus.</title>
        <authorList>
            <person name="Ramirez-Puebla S.T."/>
            <person name="Rogel-Hernandez M.A."/>
            <person name="Guerrero G."/>
            <person name="Ormeno-Orrillo E."/>
            <person name="Martinez-Romero J.C."/>
            <person name="Negrete-Yankelevich S."/>
            <person name="Martinez-Romero E."/>
        </authorList>
    </citation>
    <scope>NUCLEOTIDE SEQUENCE [LARGE SCALE GENOMIC DNA]</scope>
    <source>
        <strain evidence="2 3">CCGE525</strain>
        <plasmid evidence="3">prccge525c</plasmid>
    </source>
</reference>
<dbReference type="PRINTS" id="PR00598">
    <property type="entry name" value="HTHMARR"/>
</dbReference>
<sequence>MPTGKRLRRLTSNPSLTGGSLEPAVYEGLAGMRLAMRRFLSFSEAAVSEAGVTSQQYQTLLVIKTAPGSQIMVRELAEQMLVQHHGAVQLIDRLVAAGLVLRVPSDQDKRSVLVALTSDGEELIERLARIHLEGILANERLLVESLKKLRRLERLS</sequence>
<dbReference type="Gene3D" id="1.10.10.10">
    <property type="entry name" value="Winged helix-like DNA-binding domain superfamily/Winged helix DNA-binding domain"/>
    <property type="match status" value="1"/>
</dbReference>
<dbReference type="SUPFAM" id="SSF46785">
    <property type="entry name" value="Winged helix' DNA-binding domain"/>
    <property type="match status" value="1"/>
</dbReference>
<gene>
    <name evidence="2" type="ORF">CCGE525_23300</name>
</gene>
<dbReference type="PROSITE" id="PS50995">
    <property type="entry name" value="HTH_MARR_2"/>
    <property type="match status" value="1"/>
</dbReference>
<dbReference type="GO" id="GO:0006950">
    <property type="term" value="P:response to stress"/>
    <property type="evidence" value="ECO:0007669"/>
    <property type="project" value="TreeGrafter"/>
</dbReference>
<dbReference type="GO" id="GO:0003700">
    <property type="term" value="F:DNA-binding transcription factor activity"/>
    <property type="evidence" value="ECO:0007669"/>
    <property type="project" value="InterPro"/>
</dbReference>
<dbReference type="EMBL" id="CP032695">
    <property type="protein sequence ID" value="AYG61805.1"/>
    <property type="molecule type" value="Genomic_DNA"/>
</dbReference>
<dbReference type="OrthoDB" id="9807800at2"/>
<dbReference type="Pfam" id="PF12802">
    <property type="entry name" value="MarR_2"/>
    <property type="match status" value="1"/>
</dbReference>
<evidence type="ECO:0000313" key="2">
    <source>
        <dbReference type="EMBL" id="AYG61805.1"/>
    </source>
</evidence>
<dbReference type="Proteomes" id="UP000282195">
    <property type="component" value="Plasmid pRCCGE525c"/>
</dbReference>
<accession>A0A387FX49</accession>